<dbReference type="PANTHER" id="PTHR11122">
    <property type="entry name" value="APOSPORY-ASSOCIATED PROTEIN C-RELATED"/>
    <property type="match status" value="1"/>
</dbReference>
<name>A0A345NS63_9MICO</name>
<protein>
    <submittedName>
        <fullName evidence="1">D-hexose-6-phosphate mutarotase</fullName>
    </submittedName>
</protein>
<dbReference type="SUPFAM" id="SSF74650">
    <property type="entry name" value="Galactose mutarotase-like"/>
    <property type="match status" value="1"/>
</dbReference>
<dbReference type="Proteomes" id="UP000253790">
    <property type="component" value="Chromosome"/>
</dbReference>
<sequence>MRTTPRIATTRSHVTQASWSATRGSGMAATVPRAAYAGRMSILTPRTHAAGRSRLVAFDHGAHLAAWSVDGISRVWLSEHAVLDGSAAIRGGVPICFPWFGGGPQGGLQPSHGLARTATWRPTDVVDSEVWAWALSSDDVAGDPGTEHLPGPFLLRYAVSLDVPAEVLTLALRVTNTGEQDYWAEVALHTYLGVDDVRDVQILGLEGAEYLDKTTGRREQQDGPLVLVGETDRVYDRSGPMLVEDRAALLHHDVRPSGATQTVVWNPWAEKTAGMRDLGDDEWLRFVCVETAATGDGALQVPAGGTVEVSCGLSQHPSPTS</sequence>
<accession>A0A345NS63</accession>
<dbReference type="InterPro" id="IPR008183">
    <property type="entry name" value="Aldose_1/G6P_1-epimerase"/>
</dbReference>
<dbReference type="InterPro" id="IPR011013">
    <property type="entry name" value="Gal_mutarotase_sf_dom"/>
</dbReference>
<dbReference type="InterPro" id="IPR014718">
    <property type="entry name" value="GH-type_carb-bd"/>
</dbReference>
<dbReference type="GO" id="GO:0005975">
    <property type="term" value="P:carbohydrate metabolic process"/>
    <property type="evidence" value="ECO:0007669"/>
    <property type="project" value="InterPro"/>
</dbReference>
<dbReference type="Pfam" id="PF01263">
    <property type="entry name" value="Aldose_epim"/>
    <property type="match status" value="1"/>
</dbReference>
<dbReference type="PANTHER" id="PTHR11122:SF13">
    <property type="entry name" value="GLUCOSE-6-PHOSPHATE 1-EPIMERASE"/>
    <property type="match status" value="1"/>
</dbReference>
<dbReference type="EMBL" id="CP031229">
    <property type="protein sequence ID" value="AXH97871.1"/>
    <property type="molecule type" value="Genomic_DNA"/>
</dbReference>
<dbReference type="GO" id="GO:0016853">
    <property type="term" value="F:isomerase activity"/>
    <property type="evidence" value="ECO:0007669"/>
    <property type="project" value="InterPro"/>
</dbReference>
<dbReference type="OrthoDB" id="9790727at2"/>
<evidence type="ECO:0000313" key="2">
    <source>
        <dbReference type="Proteomes" id="UP000253790"/>
    </source>
</evidence>
<organism evidence="1 2">
    <name type="scientific">Ornithinimicrobium avium</name>
    <dbReference type="NCBI Taxonomy" id="2283195"/>
    <lineage>
        <taxon>Bacteria</taxon>
        <taxon>Bacillati</taxon>
        <taxon>Actinomycetota</taxon>
        <taxon>Actinomycetes</taxon>
        <taxon>Micrococcales</taxon>
        <taxon>Ornithinimicrobiaceae</taxon>
        <taxon>Ornithinimicrobium</taxon>
    </lineage>
</organism>
<evidence type="ECO:0000313" key="1">
    <source>
        <dbReference type="EMBL" id="AXH97871.1"/>
    </source>
</evidence>
<dbReference type="KEGG" id="orn:DV701_02990"/>
<gene>
    <name evidence="1" type="ORF">DV701_02990</name>
</gene>
<dbReference type="GO" id="GO:0030246">
    <property type="term" value="F:carbohydrate binding"/>
    <property type="evidence" value="ECO:0007669"/>
    <property type="project" value="InterPro"/>
</dbReference>
<dbReference type="Gene3D" id="2.70.98.10">
    <property type="match status" value="1"/>
</dbReference>
<dbReference type="AlphaFoldDB" id="A0A345NS63"/>
<proteinExistence type="predicted"/>
<keyword evidence="2" id="KW-1185">Reference proteome</keyword>
<reference evidence="1 2" key="1">
    <citation type="submission" date="2018-07" db="EMBL/GenBank/DDBJ databases">
        <title>Complete genome sequencing of Ornithinimicrobium sp. AMA3305.</title>
        <authorList>
            <person name="Bae J.-W."/>
        </authorList>
    </citation>
    <scope>NUCLEOTIDE SEQUENCE [LARGE SCALE GENOMIC DNA]</scope>
    <source>
        <strain evidence="1 2">AMA3305</strain>
    </source>
</reference>